<reference evidence="2 3" key="1">
    <citation type="journal article" date="2015" name="Genome Announc.">
        <title>Expanding the biotechnology potential of lactobacilli through comparative genomics of 213 strains and associated genera.</title>
        <authorList>
            <person name="Sun Z."/>
            <person name="Harris H.M."/>
            <person name="McCann A."/>
            <person name="Guo C."/>
            <person name="Argimon S."/>
            <person name="Zhang W."/>
            <person name="Yang X."/>
            <person name="Jeffery I.B."/>
            <person name="Cooney J.C."/>
            <person name="Kagawa T.F."/>
            <person name="Liu W."/>
            <person name="Song Y."/>
            <person name="Salvetti E."/>
            <person name="Wrobel A."/>
            <person name="Rasinkangas P."/>
            <person name="Parkhill J."/>
            <person name="Rea M.C."/>
            <person name="O'Sullivan O."/>
            <person name="Ritari J."/>
            <person name="Douillard F.P."/>
            <person name="Paul Ross R."/>
            <person name="Yang R."/>
            <person name="Briner A.E."/>
            <person name="Felis G.E."/>
            <person name="de Vos W.M."/>
            <person name="Barrangou R."/>
            <person name="Klaenhammer T.R."/>
            <person name="Caufield P.W."/>
            <person name="Cui Y."/>
            <person name="Zhang H."/>
            <person name="O'Toole P.W."/>
        </authorList>
    </citation>
    <scope>NUCLEOTIDE SEQUENCE [LARGE SCALE GENOMIC DNA]</scope>
    <source>
        <strain evidence="2 3">DSM 13343</strain>
    </source>
</reference>
<evidence type="ECO:0000313" key="2">
    <source>
        <dbReference type="EMBL" id="KRL53531.1"/>
    </source>
</evidence>
<sequence>MRIWKRINLILAAIVLLISVLAVGKLAFGWYTQRQVTPQKVVIGAPSAPQSGSSSKLRLSAFHFSYAVDFLKRPTLVVQYKLSNKGGDTAWPQYVLDSNVVFAQQTNAGTTSVLAKTDVAKGQLSFLMQNYQENSDILLRDGETATMIATYRLESRNRPVSMIVGKKQRETIKPWTLKQVKADE</sequence>
<protein>
    <recommendedName>
        <fullName evidence="4">DUF5067 domain-containing protein</fullName>
    </recommendedName>
</protein>
<evidence type="ECO:0008006" key="4">
    <source>
        <dbReference type="Google" id="ProtNLM"/>
    </source>
</evidence>
<dbReference type="EMBL" id="AZEU01000012">
    <property type="protein sequence ID" value="KRL53531.1"/>
    <property type="molecule type" value="Genomic_DNA"/>
</dbReference>
<keyword evidence="1" id="KW-0732">Signal</keyword>
<comment type="caution">
    <text evidence="2">The sequence shown here is derived from an EMBL/GenBank/DDBJ whole genome shotgun (WGS) entry which is preliminary data.</text>
</comment>
<dbReference type="Proteomes" id="UP000051790">
    <property type="component" value="Unassembled WGS sequence"/>
</dbReference>
<dbReference type="OrthoDB" id="2295450at2"/>
<evidence type="ECO:0000256" key="1">
    <source>
        <dbReference type="ARBA" id="ARBA00022729"/>
    </source>
</evidence>
<evidence type="ECO:0000313" key="3">
    <source>
        <dbReference type="Proteomes" id="UP000051790"/>
    </source>
</evidence>
<accession>A0A0R1RIQ8</accession>
<name>A0A0R1RIQ8_9LACO</name>
<keyword evidence="3" id="KW-1185">Reference proteome</keyword>
<dbReference type="InterPro" id="IPR029050">
    <property type="entry name" value="Immunoprotect_excell_Ig-like"/>
</dbReference>
<dbReference type="AlphaFoldDB" id="A0A0R1RIQ8"/>
<dbReference type="PATRIC" id="fig|1423769.4.peg.480"/>
<dbReference type="RefSeq" id="WP_054719049.1">
    <property type="nucleotide sequence ID" value="NZ_AZEU01000012.1"/>
</dbReference>
<dbReference type="Gene3D" id="2.60.40.1240">
    <property type="match status" value="1"/>
</dbReference>
<gene>
    <name evidence="2" type="ORF">FD01_GL000449</name>
</gene>
<proteinExistence type="predicted"/>
<organism evidence="2 3">
    <name type="scientific">Lacticaseibacillus manihotivorans DSM 13343 = JCM 12514</name>
    <dbReference type="NCBI Taxonomy" id="1423769"/>
    <lineage>
        <taxon>Bacteria</taxon>
        <taxon>Bacillati</taxon>
        <taxon>Bacillota</taxon>
        <taxon>Bacilli</taxon>
        <taxon>Lactobacillales</taxon>
        <taxon>Lactobacillaceae</taxon>
        <taxon>Lacticaseibacillus</taxon>
    </lineage>
</organism>